<name>A0A0M7BC58_9RHOB</name>
<dbReference type="GO" id="GO:0019867">
    <property type="term" value="C:outer membrane"/>
    <property type="evidence" value="ECO:0007669"/>
    <property type="project" value="InterPro"/>
</dbReference>
<dbReference type="EMBL" id="CYPR01000142">
    <property type="protein sequence ID" value="CUH39402.1"/>
    <property type="molecule type" value="Genomic_DNA"/>
</dbReference>
<evidence type="ECO:0000313" key="8">
    <source>
        <dbReference type="Proteomes" id="UP000049455"/>
    </source>
</evidence>
<dbReference type="EC" id="4.2.2.n1" evidence="2"/>
<dbReference type="Gene3D" id="2.40.240.50">
    <property type="entry name" value="Barwin-like endoglucanases"/>
    <property type="match status" value="1"/>
</dbReference>
<dbReference type="Proteomes" id="UP000049455">
    <property type="component" value="Unassembled WGS sequence"/>
</dbReference>
<evidence type="ECO:0000259" key="6">
    <source>
        <dbReference type="SMART" id="SM00925"/>
    </source>
</evidence>
<dbReference type="GO" id="GO:0009253">
    <property type="term" value="P:peptidoglycan catabolic process"/>
    <property type="evidence" value="ECO:0007669"/>
    <property type="project" value="TreeGrafter"/>
</dbReference>
<evidence type="ECO:0000313" key="7">
    <source>
        <dbReference type="EMBL" id="CUH39402.1"/>
    </source>
</evidence>
<dbReference type="GO" id="GO:0004553">
    <property type="term" value="F:hydrolase activity, hydrolyzing O-glycosyl compounds"/>
    <property type="evidence" value="ECO:0007669"/>
    <property type="project" value="InterPro"/>
</dbReference>
<dbReference type="STRING" id="313367.JSE7799_02128"/>
<dbReference type="PANTHER" id="PTHR30124:SF0">
    <property type="entry name" value="MEMBRANE-BOUND LYTIC MUREIN TRANSGLYCOSYLASE A"/>
    <property type="match status" value="1"/>
</dbReference>
<dbReference type="InterPro" id="IPR010611">
    <property type="entry name" value="3D_dom"/>
</dbReference>
<dbReference type="GO" id="GO:0071555">
    <property type="term" value="P:cell wall organization"/>
    <property type="evidence" value="ECO:0007669"/>
    <property type="project" value="UniProtKB-KW"/>
</dbReference>
<evidence type="ECO:0000256" key="4">
    <source>
        <dbReference type="ARBA" id="ARBA00023316"/>
    </source>
</evidence>
<keyword evidence="8" id="KW-1185">Reference proteome</keyword>
<gene>
    <name evidence="7" type="primary">mltA</name>
    <name evidence="7" type="ORF">JSE7799_02128</name>
</gene>
<dbReference type="CDD" id="cd14668">
    <property type="entry name" value="mlta_B"/>
    <property type="match status" value="1"/>
</dbReference>
<dbReference type="InterPro" id="IPR026044">
    <property type="entry name" value="MltA"/>
</dbReference>
<organism evidence="7 8">
    <name type="scientific">Jannaschia seosinensis</name>
    <dbReference type="NCBI Taxonomy" id="313367"/>
    <lineage>
        <taxon>Bacteria</taxon>
        <taxon>Pseudomonadati</taxon>
        <taxon>Pseudomonadota</taxon>
        <taxon>Alphaproteobacteria</taxon>
        <taxon>Rhodobacterales</taxon>
        <taxon>Roseobacteraceae</taxon>
        <taxon>Jannaschia</taxon>
    </lineage>
</organism>
<dbReference type="CDD" id="cd14485">
    <property type="entry name" value="mltA_like_LT_A"/>
    <property type="match status" value="1"/>
</dbReference>
<keyword evidence="3 7" id="KW-0456">Lyase</keyword>
<protein>
    <recommendedName>
        <fullName evidence="2">peptidoglycan lytic exotransglycosylase</fullName>
        <ecNumber evidence="2">4.2.2.n1</ecNumber>
    </recommendedName>
    <alternativeName>
        <fullName evidence="5">Murein hydrolase A</fullName>
    </alternativeName>
</protein>
<dbReference type="RefSeq" id="WP_055663597.1">
    <property type="nucleotide sequence ID" value="NZ_CYPR01000142.1"/>
</dbReference>
<evidence type="ECO:0000256" key="2">
    <source>
        <dbReference type="ARBA" id="ARBA00012587"/>
    </source>
</evidence>
<proteinExistence type="predicted"/>
<evidence type="ECO:0000256" key="3">
    <source>
        <dbReference type="ARBA" id="ARBA00023239"/>
    </source>
</evidence>
<dbReference type="PANTHER" id="PTHR30124">
    <property type="entry name" value="MEMBRANE-BOUND LYTIC MUREIN TRANSGLYCOSYLASE A"/>
    <property type="match status" value="1"/>
</dbReference>
<evidence type="ECO:0000256" key="1">
    <source>
        <dbReference type="ARBA" id="ARBA00001420"/>
    </source>
</evidence>
<dbReference type="Pfam" id="PF03562">
    <property type="entry name" value="MltA"/>
    <property type="match status" value="1"/>
</dbReference>
<accession>A0A0M7BC58</accession>
<dbReference type="SUPFAM" id="SSF50685">
    <property type="entry name" value="Barwin-like endoglucanases"/>
    <property type="match status" value="1"/>
</dbReference>
<reference evidence="7 8" key="1">
    <citation type="submission" date="2015-09" db="EMBL/GenBank/DDBJ databases">
        <authorList>
            <person name="Jackson K.R."/>
            <person name="Lunt B.L."/>
            <person name="Fisher J.N.B."/>
            <person name="Gardner A.V."/>
            <person name="Bailey M.E."/>
            <person name="Deus L.M."/>
            <person name="Earl A.S."/>
            <person name="Gibby P.D."/>
            <person name="Hartmann K.A."/>
            <person name="Liu J.E."/>
            <person name="Manci A.M."/>
            <person name="Nielsen D.A."/>
            <person name="Solomon M.B."/>
            <person name="Breakwell D.P."/>
            <person name="Burnett S.H."/>
            <person name="Grose J.H."/>
        </authorList>
    </citation>
    <scope>NUCLEOTIDE SEQUENCE [LARGE SCALE GENOMIC DNA]</scope>
    <source>
        <strain evidence="7 8">CECT 7799</strain>
    </source>
</reference>
<dbReference type="Gene3D" id="2.40.40.10">
    <property type="entry name" value="RlpA-like domain"/>
    <property type="match status" value="2"/>
</dbReference>
<feature type="domain" description="Lytic transglycosylase MltA" evidence="6">
    <location>
        <begin position="78"/>
        <end position="204"/>
    </location>
</feature>
<keyword evidence="4" id="KW-0961">Cell wall biogenesis/degradation</keyword>
<evidence type="ECO:0000256" key="5">
    <source>
        <dbReference type="ARBA" id="ARBA00030918"/>
    </source>
</evidence>
<dbReference type="InterPro" id="IPR005300">
    <property type="entry name" value="MltA_B"/>
</dbReference>
<dbReference type="InterPro" id="IPR036908">
    <property type="entry name" value="RlpA-like_sf"/>
</dbReference>
<comment type="catalytic activity">
    <reaction evidence="1">
        <text>Exolytic cleavage of the (1-&gt;4)-beta-glycosidic linkage between N-acetylmuramic acid (MurNAc) and N-acetylglucosamine (GlcNAc) residues in peptidoglycan, from either the reducing or the non-reducing ends of the peptidoglycan chains, with concomitant formation of a 1,6-anhydrobond in the MurNAc residue.</text>
        <dbReference type="EC" id="4.2.2.n1"/>
    </reaction>
</comment>
<dbReference type="Pfam" id="PF06725">
    <property type="entry name" value="3D"/>
    <property type="match status" value="1"/>
</dbReference>
<dbReference type="SMART" id="SM00925">
    <property type="entry name" value="MltA"/>
    <property type="match status" value="1"/>
</dbReference>
<dbReference type="OrthoDB" id="9783686at2"/>
<dbReference type="GO" id="GO:0009254">
    <property type="term" value="P:peptidoglycan turnover"/>
    <property type="evidence" value="ECO:0007669"/>
    <property type="project" value="InterPro"/>
</dbReference>
<dbReference type="AlphaFoldDB" id="A0A0M7BC58"/>
<dbReference type="GO" id="GO:0008933">
    <property type="term" value="F:peptidoglycan lytic transglycosylase activity"/>
    <property type="evidence" value="ECO:0007669"/>
    <property type="project" value="TreeGrafter"/>
</dbReference>
<sequence>MARDGISQAAPTGRPSHVWPEAWAADNLDAALTAFLNNFGKRRPDAAQGAADARAFFETHFRMGETIKGHFTGYFEPEIPASLTRSDTFCVPIHAMPQGGCSLPRAQIEPHLAGQEIAWLRDPVDRFFLQVQGSGRLRLAEGGILRVGHAGGNGQSYRSIGKLLIDRGIFGPDIDAARLADWLRADPERGRVVMNENPSYPFFAPSKLPEDTGPIGTLCVVTAGRSLAVDPMHVPLGTPIWIEVGQIARLVIAQDTGSAIVGPGRGDLFFGTGDAAGLAAGQLNHRGRFTPLVPR</sequence>